<sequence length="364" mass="39740">MDQTNNKCKAPNSPSPPGMLCQVPPPVGAHYFPPAFGSLQTMPKRATAPPPNPPALPSPAQPHVNTPTATPTAPGQTLDPGEDMEMSDSQEETEGIYNSIHAPTATHPPHSRDTSPPTTQPEDNPTDLFQTLSAVAETTLDIVTFSSFTWIEMCFTPVPAGSFPTIHRGIPGESLQGLPHKTFLGTANPPPFRNKHITPPLLLILQCHPKFFIQFFRYDGKEQKTKHPALSGLFRKAIKEIMTATGDKEPDVRIAPPPVPLLIPAPTLTPNHPLITFLASGISQTTTDRILEQRIWSLPEVTFEATPFKTDSIPSLILCIAGFTSPDIQDVEEAVMTTWNKTHTASRLAKLLLKYNPILSKRKS</sequence>
<dbReference type="Proteomes" id="UP000053989">
    <property type="component" value="Unassembled WGS sequence"/>
</dbReference>
<feature type="compositionally biased region" description="Acidic residues" evidence="1">
    <location>
        <begin position="80"/>
        <end position="94"/>
    </location>
</feature>
<name>A0A0C2ZVP1_9AGAM</name>
<evidence type="ECO:0000313" key="3">
    <source>
        <dbReference type="Proteomes" id="UP000053989"/>
    </source>
</evidence>
<dbReference type="InParanoid" id="A0A0C2ZVP1"/>
<gene>
    <name evidence="2" type="ORF">SCLCIDRAFT_22721</name>
</gene>
<organism evidence="2 3">
    <name type="scientific">Scleroderma citrinum Foug A</name>
    <dbReference type="NCBI Taxonomy" id="1036808"/>
    <lineage>
        <taxon>Eukaryota</taxon>
        <taxon>Fungi</taxon>
        <taxon>Dikarya</taxon>
        <taxon>Basidiomycota</taxon>
        <taxon>Agaricomycotina</taxon>
        <taxon>Agaricomycetes</taxon>
        <taxon>Agaricomycetidae</taxon>
        <taxon>Boletales</taxon>
        <taxon>Sclerodermatineae</taxon>
        <taxon>Sclerodermataceae</taxon>
        <taxon>Scleroderma</taxon>
    </lineage>
</organism>
<keyword evidence="3" id="KW-1185">Reference proteome</keyword>
<evidence type="ECO:0000256" key="1">
    <source>
        <dbReference type="SAM" id="MobiDB-lite"/>
    </source>
</evidence>
<dbReference type="AlphaFoldDB" id="A0A0C2ZVP1"/>
<feature type="compositionally biased region" description="Polar residues" evidence="1">
    <location>
        <begin position="114"/>
        <end position="126"/>
    </location>
</feature>
<dbReference type="EMBL" id="KN822022">
    <property type="protein sequence ID" value="KIM65558.1"/>
    <property type="molecule type" value="Genomic_DNA"/>
</dbReference>
<feature type="compositionally biased region" description="Pro residues" evidence="1">
    <location>
        <begin position="48"/>
        <end position="60"/>
    </location>
</feature>
<proteinExistence type="predicted"/>
<feature type="compositionally biased region" description="Pro residues" evidence="1">
    <location>
        <begin position="13"/>
        <end position="27"/>
    </location>
</feature>
<reference evidence="3" key="2">
    <citation type="submission" date="2015-01" db="EMBL/GenBank/DDBJ databases">
        <title>Evolutionary Origins and Diversification of the Mycorrhizal Mutualists.</title>
        <authorList>
            <consortium name="DOE Joint Genome Institute"/>
            <consortium name="Mycorrhizal Genomics Consortium"/>
            <person name="Kohler A."/>
            <person name="Kuo A."/>
            <person name="Nagy L.G."/>
            <person name="Floudas D."/>
            <person name="Copeland A."/>
            <person name="Barry K.W."/>
            <person name="Cichocki N."/>
            <person name="Veneault-Fourrey C."/>
            <person name="LaButti K."/>
            <person name="Lindquist E.A."/>
            <person name="Lipzen A."/>
            <person name="Lundell T."/>
            <person name="Morin E."/>
            <person name="Murat C."/>
            <person name="Riley R."/>
            <person name="Ohm R."/>
            <person name="Sun H."/>
            <person name="Tunlid A."/>
            <person name="Henrissat B."/>
            <person name="Grigoriev I.V."/>
            <person name="Hibbett D.S."/>
            <person name="Martin F."/>
        </authorList>
    </citation>
    <scope>NUCLEOTIDE SEQUENCE [LARGE SCALE GENOMIC DNA]</scope>
    <source>
        <strain evidence="3">Foug A</strain>
    </source>
</reference>
<evidence type="ECO:0000313" key="2">
    <source>
        <dbReference type="EMBL" id="KIM65558.1"/>
    </source>
</evidence>
<dbReference type="OrthoDB" id="3230575at2759"/>
<protein>
    <submittedName>
        <fullName evidence="2">Uncharacterized protein</fullName>
    </submittedName>
</protein>
<dbReference type="HOGENOM" id="CLU_045171_0_0_1"/>
<feature type="region of interest" description="Disordered" evidence="1">
    <location>
        <begin position="1"/>
        <end position="126"/>
    </location>
</feature>
<accession>A0A0C2ZVP1</accession>
<reference evidence="2 3" key="1">
    <citation type="submission" date="2014-04" db="EMBL/GenBank/DDBJ databases">
        <authorList>
            <consortium name="DOE Joint Genome Institute"/>
            <person name="Kuo A."/>
            <person name="Kohler A."/>
            <person name="Nagy L.G."/>
            <person name="Floudas D."/>
            <person name="Copeland A."/>
            <person name="Barry K.W."/>
            <person name="Cichocki N."/>
            <person name="Veneault-Fourrey C."/>
            <person name="LaButti K."/>
            <person name="Lindquist E.A."/>
            <person name="Lipzen A."/>
            <person name="Lundell T."/>
            <person name="Morin E."/>
            <person name="Murat C."/>
            <person name="Sun H."/>
            <person name="Tunlid A."/>
            <person name="Henrissat B."/>
            <person name="Grigoriev I.V."/>
            <person name="Hibbett D.S."/>
            <person name="Martin F."/>
            <person name="Nordberg H.P."/>
            <person name="Cantor M.N."/>
            <person name="Hua S.X."/>
        </authorList>
    </citation>
    <scope>NUCLEOTIDE SEQUENCE [LARGE SCALE GENOMIC DNA]</scope>
    <source>
        <strain evidence="2 3">Foug A</strain>
    </source>
</reference>